<evidence type="ECO:0000313" key="4">
    <source>
        <dbReference type="EMBL" id="MCB4820721.1"/>
    </source>
</evidence>
<comment type="caution">
    <text evidence="4">The sequence shown here is derived from an EMBL/GenBank/DDBJ whole genome shotgun (WGS) entry which is preliminary data.</text>
</comment>
<dbReference type="EMBL" id="JAJAQI010000003">
    <property type="protein sequence ID" value="MCB4820721.1"/>
    <property type="molecule type" value="Genomic_DNA"/>
</dbReference>
<feature type="repeat" description="TPR" evidence="3">
    <location>
        <begin position="189"/>
        <end position="222"/>
    </location>
</feature>
<evidence type="ECO:0000256" key="1">
    <source>
        <dbReference type="ARBA" id="ARBA00022737"/>
    </source>
</evidence>
<organism evidence="4 5">
    <name type="scientific">Roseicella aerolata</name>
    <dbReference type="NCBI Taxonomy" id="2883479"/>
    <lineage>
        <taxon>Bacteria</taxon>
        <taxon>Pseudomonadati</taxon>
        <taxon>Pseudomonadota</taxon>
        <taxon>Alphaproteobacteria</taxon>
        <taxon>Acetobacterales</taxon>
        <taxon>Roseomonadaceae</taxon>
        <taxon>Roseicella</taxon>
    </lineage>
</organism>
<evidence type="ECO:0000256" key="3">
    <source>
        <dbReference type="PROSITE-ProRule" id="PRU00339"/>
    </source>
</evidence>
<keyword evidence="2 3" id="KW-0802">TPR repeat</keyword>
<protein>
    <submittedName>
        <fullName evidence="4">Tetratricopeptide repeat protein</fullName>
    </submittedName>
</protein>
<dbReference type="Pfam" id="PF13371">
    <property type="entry name" value="TPR_9"/>
    <property type="match status" value="1"/>
</dbReference>
<proteinExistence type="predicted"/>
<dbReference type="AlphaFoldDB" id="A0A9X1L6E0"/>
<evidence type="ECO:0000256" key="2">
    <source>
        <dbReference type="ARBA" id="ARBA00022803"/>
    </source>
</evidence>
<dbReference type="InterPro" id="IPR011990">
    <property type="entry name" value="TPR-like_helical_dom_sf"/>
</dbReference>
<keyword evidence="1" id="KW-0677">Repeat</keyword>
<sequence>MNRIRSVLLGTLAAVLLAALAGTALVLVQGPEAEAAGDSLPLPPDMPRLAIGPQYEECLGRLRRDPEGALAFAEAWDGAGGGEGAKHCGALALLATGETEKAAERLEQLARTSAGSTPARAAVYAQAVQAWMLANQSGRAFAAATMGLTIAPGDLDLMMDRAVALGTLGRYADALGDLDRVVAADPERAEAWVFRAAALRRLERVEQAMAAVDRALRLAPENAEALLERGIIRQLRGDTAGARADWQRTIALAPDSAAADLAQQNLALNEAGPQRR</sequence>
<accession>A0A9X1L6E0</accession>
<name>A0A9X1L6E0_9PROT</name>
<dbReference type="SUPFAM" id="SSF48452">
    <property type="entry name" value="TPR-like"/>
    <property type="match status" value="1"/>
</dbReference>
<dbReference type="PANTHER" id="PTHR44858:SF1">
    <property type="entry name" value="UDP-N-ACETYLGLUCOSAMINE--PEPTIDE N-ACETYLGLUCOSAMINYLTRANSFERASE SPINDLY-RELATED"/>
    <property type="match status" value="1"/>
</dbReference>
<dbReference type="InterPro" id="IPR050498">
    <property type="entry name" value="Ycf3"/>
</dbReference>
<dbReference type="SMART" id="SM00028">
    <property type="entry name" value="TPR"/>
    <property type="match status" value="3"/>
</dbReference>
<evidence type="ECO:0000313" key="5">
    <source>
        <dbReference type="Proteomes" id="UP001139311"/>
    </source>
</evidence>
<dbReference type="Gene3D" id="1.25.40.10">
    <property type="entry name" value="Tetratricopeptide repeat domain"/>
    <property type="match status" value="1"/>
</dbReference>
<keyword evidence="5" id="KW-1185">Reference proteome</keyword>
<dbReference type="GO" id="GO:0009279">
    <property type="term" value="C:cell outer membrane"/>
    <property type="evidence" value="ECO:0007669"/>
    <property type="project" value="TreeGrafter"/>
</dbReference>
<gene>
    <name evidence="4" type="ORF">LHA35_03110</name>
</gene>
<dbReference type="PROSITE" id="PS50005">
    <property type="entry name" value="TPR"/>
    <property type="match status" value="1"/>
</dbReference>
<dbReference type="GO" id="GO:0046813">
    <property type="term" value="P:receptor-mediated virion attachment to host cell"/>
    <property type="evidence" value="ECO:0007669"/>
    <property type="project" value="TreeGrafter"/>
</dbReference>
<dbReference type="Proteomes" id="UP001139311">
    <property type="component" value="Unassembled WGS sequence"/>
</dbReference>
<reference evidence="4" key="1">
    <citation type="submission" date="2021-10" db="EMBL/GenBank/DDBJ databases">
        <title>Roseicella aerolatum sp. nov., isolated from aerosols of e-waste dismantling site.</title>
        <authorList>
            <person name="Qin T."/>
        </authorList>
    </citation>
    <scope>NUCLEOTIDE SEQUENCE</scope>
    <source>
        <strain evidence="4">GB24</strain>
    </source>
</reference>
<dbReference type="InterPro" id="IPR019734">
    <property type="entry name" value="TPR_rpt"/>
</dbReference>
<dbReference type="PANTHER" id="PTHR44858">
    <property type="entry name" value="TETRATRICOPEPTIDE REPEAT PROTEIN 6"/>
    <property type="match status" value="1"/>
</dbReference>
<dbReference type="RefSeq" id="WP_226604347.1">
    <property type="nucleotide sequence ID" value="NZ_JAJAQI010000003.1"/>
</dbReference>